<accession>A0A1X9ST05</accession>
<gene>
    <name evidence="1" type="ORF">CIGN_1090</name>
</gene>
<reference evidence="1 2" key="1">
    <citation type="journal article" date="2017" name="Genome Biol. Evol.">
        <title>Comparative Genomic Analysis Identifies a Campylobacter Clade Deficient in Selenium Metabolism.</title>
        <authorList>
            <person name="Miller W.G."/>
            <person name="Yee E."/>
            <person name="Lopes B.S."/>
            <person name="Chapman M.H."/>
            <person name="Huynh S."/>
            <person name="Bono J.L."/>
            <person name="Parker C.T."/>
            <person name="Strachan N.J.C."/>
            <person name="Forbes K.J."/>
        </authorList>
    </citation>
    <scope>NUCLEOTIDE SEQUENCE [LARGE SCALE GENOMIC DNA]</scope>
    <source>
        <strain evidence="1 2">NCTC 13003</strain>
    </source>
</reference>
<proteinExistence type="predicted"/>
<dbReference type="OrthoDB" id="5362697at2"/>
<dbReference type="STRING" id="1660064.CIGN_1090"/>
<sequence>MLAGMSGSAEASLVASTMVLKKSIDVEQNMMAKLFGQTADNMQTPNIEAPTRITNPTQFIQNEALKLGKLDIYA</sequence>
<dbReference type="AlphaFoldDB" id="A0A1X9ST05"/>
<accession>A0A381D9V7</accession>
<dbReference type="KEGG" id="cdev:CIGN_1090"/>
<dbReference type="Proteomes" id="UP000194309">
    <property type="component" value="Chromosome"/>
</dbReference>
<evidence type="ECO:0000313" key="1">
    <source>
        <dbReference type="EMBL" id="ARQ99366.1"/>
    </source>
</evidence>
<keyword evidence="2" id="KW-1185">Reference proteome</keyword>
<evidence type="ECO:0000313" key="2">
    <source>
        <dbReference type="Proteomes" id="UP000194309"/>
    </source>
</evidence>
<organism evidence="1 2">
    <name type="scientific">Campylobacter devanensis</name>
    <dbReference type="NCBI Taxonomy" id="3161138"/>
    <lineage>
        <taxon>Bacteria</taxon>
        <taxon>Pseudomonadati</taxon>
        <taxon>Campylobacterota</taxon>
        <taxon>Epsilonproteobacteria</taxon>
        <taxon>Campylobacterales</taxon>
        <taxon>Campylobacteraceae</taxon>
        <taxon>Campylobacter</taxon>
    </lineage>
</organism>
<protein>
    <submittedName>
        <fullName evidence="1">Uncharacterized protein</fullName>
    </submittedName>
</protein>
<dbReference type="EMBL" id="CP018788">
    <property type="protein sequence ID" value="ARQ99366.1"/>
    <property type="molecule type" value="Genomic_DNA"/>
</dbReference>
<name>A0A1X9ST05_9BACT</name>